<reference evidence="2 3" key="1">
    <citation type="journal article" date="2019" name="Nat. Ecol. Evol.">
        <title>Megaphylogeny resolves global patterns of mushroom evolution.</title>
        <authorList>
            <person name="Varga T."/>
            <person name="Krizsan K."/>
            <person name="Foldi C."/>
            <person name="Dima B."/>
            <person name="Sanchez-Garcia M."/>
            <person name="Sanchez-Ramirez S."/>
            <person name="Szollosi G.J."/>
            <person name="Szarkandi J.G."/>
            <person name="Papp V."/>
            <person name="Albert L."/>
            <person name="Andreopoulos W."/>
            <person name="Angelini C."/>
            <person name="Antonin V."/>
            <person name="Barry K.W."/>
            <person name="Bougher N.L."/>
            <person name="Buchanan P."/>
            <person name="Buyck B."/>
            <person name="Bense V."/>
            <person name="Catcheside P."/>
            <person name="Chovatia M."/>
            <person name="Cooper J."/>
            <person name="Damon W."/>
            <person name="Desjardin D."/>
            <person name="Finy P."/>
            <person name="Geml J."/>
            <person name="Haridas S."/>
            <person name="Hughes K."/>
            <person name="Justo A."/>
            <person name="Karasinski D."/>
            <person name="Kautmanova I."/>
            <person name="Kiss B."/>
            <person name="Kocsube S."/>
            <person name="Kotiranta H."/>
            <person name="LaButti K.M."/>
            <person name="Lechner B.E."/>
            <person name="Liimatainen K."/>
            <person name="Lipzen A."/>
            <person name="Lukacs Z."/>
            <person name="Mihaltcheva S."/>
            <person name="Morgado L.N."/>
            <person name="Niskanen T."/>
            <person name="Noordeloos M.E."/>
            <person name="Ohm R.A."/>
            <person name="Ortiz-Santana B."/>
            <person name="Ovrebo C."/>
            <person name="Racz N."/>
            <person name="Riley R."/>
            <person name="Savchenko A."/>
            <person name="Shiryaev A."/>
            <person name="Soop K."/>
            <person name="Spirin V."/>
            <person name="Szebenyi C."/>
            <person name="Tomsovsky M."/>
            <person name="Tulloss R.E."/>
            <person name="Uehling J."/>
            <person name="Grigoriev I.V."/>
            <person name="Vagvolgyi C."/>
            <person name="Papp T."/>
            <person name="Martin F.M."/>
            <person name="Miettinen O."/>
            <person name="Hibbett D.S."/>
            <person name="Nagy L.G."/>
        </authorList>
    </citation>
    <scope>NUCLEOTIDE SEQUENCE [LARGE SCALE GENOMIC DNA]</scope>
    <source>
        <strain evidence="2 3">CBS 962.96</strain>
    </source>
</reference>
<gene>
    <name evidence="2" type="ORF">K435DRAFT_278939</name>
</gene>
<dbReference type="EMBL" id="ML179066">
    <property type="protein sequence ID" value="THV03481.1"/>
    <property type="molecule type" value="Genomic_DNA"/>
</dbReference>
<sequence>MAPSDPQPTISNAPSAPPPGAPPASGVPVPDVPLDRAQIMQLLAHIPGIFPKVVSSETGSFFLSFLLFYSRLSGRYYFPSFQIFLHALHIPDPSLFLSRDGSYHLYTADTAAILSLPTSSLLPSFLPPPSPHVIAIDSQSRPRRGGGPRTIHPFLM</sequence>
<evidence type="ECO:0000313" key="3">
    <source>
        <dbReference type="Proteomes" id="UP000297245"/>
    </source>
</evidence>
<proteinExistence type="predicted"/>
<evidence type="ECO:0000313" key="2">
    <source>
        <dbReference type="EMBL" id="THV03481.1"/>
    </source>
</evidence>
<accession>A0A4S8MLH4</accession>
<evidence type="ECO:0000256" key="1">
    <source>
        <dbReference type="SAM" id="MobiDB-lite"/>
    </source>
</evidence>
<dbReference type="AlphaFoldDB" id="A0A4S8MLH4"/>
<name>A0A4S8MLH4_DENBC</name>
<dbReference type="Proteomes" id="UP000297245">
    <property type="component" value="Unassembled WGS sequence"/>
</dbReference>
<feature type="region of interest" description="Disordered" evidence="1">
    <location>
        <begin position="136"/>
        <end position="156"/>
    </location>
</feature>
<feature type="region of interest" description="Disordered" evidence="1">
    <location>
        <begin position="1"/>
        <end position="28"/>
    </location>
</feature>
<protein>
    <submittedName>
        <fullName evidence="2">Uncharacterized protein</fullName>
    </submittedName>
</protein>
<organism evidence="2 3">
    <name type="scientific">Dendrothele bispora (strain CBS 962.96)</name>
    <dbReference type="NCBI Taxonomy" id="1314807"/>
    <lineage>
        <taxon>Eukaryota</taxon>
        <taxon>Fungi</taxon>
        <taxon>Dikarya</taxon>
        <taxon>Basidiomycota</taxon>
        <taxon>Agaricomycotina</taxon>
        <taxon>Agaricomycetes</taxon>
        <taxon>Agaricomycetidae</taxon>
        <taxon>Agaricales</taxon>
        <taxon>Agaricales incertae sedis</taxon>
        <taxon>Dendrothele</taxon>
    </lineage>
</organism>
<keyword evidence="3" id="KW-1185">Reference proteome</keyword>